<keyword evidence="1" id="KW-0732">Signal</keyword>
<evidence type="ECO:0000313" key="2">
    <source>
        <dbReference type="EMBL" id="CEM03195.1"/>
    </source>
</evidence>
<protein>
    <recommendedName>
        <fullName evidence="4">SCP domain-containing protein</fullName>
    </recommendedName>
</protein>
<dbReference type="AlphaFoldDB" id="A0A0G4EXR8"/>
<dbReference type="InterPro" id="IPR035940">
    <property type="entry name" value="CAP_sf"/>
</dbReference>
<accession>A0A0G4EXR8</accession>
<evidence type="ECO:0008006" key="4">
    <source>
        <dbReference type="Google" id="ProtNLM"/>
    </source>
</evidence>
<keyword evidence="3" id="KW-1185">Reference proteome</keyword>
<evidence type="ECO:0000313" key="3">
    <source>
        <dbReference type="Proteomes" id="UP000041254"/>
    </source>
</evidence>
<name>A0A0G4EXR8_VITBC</name>
<dbReference type="Proteomes" id="UP000041254">
    <property type="component" value="Unassembled WGS sequence"/>
</dbReference>
<reference evidence="2 3" key="1">
    <citation type="submission" date="2014-11" db="EMBL/GenBank/DDBJ databases">
        <authorList>
            <person name="Zhu J."/>
            <person name="Qi W."/>
            <person name="Song R."/>
        </authorList>
    </citation>
    <scope>NUCLEOTIDE SEQUENCE [LARGE SCALE GENOMIC DNA]</scope>
</reference>
<gene>
    <name evidence="2" type="ORF">Vbra_21043</name>
</gene>
<feature type="signal peptide" evidence="1">
    <location>
        <begin position="1"/>
        <end position="20"/>
    </location>
</feature>
<dbReference type="EMBL" id="CDMY01000336">
    <property type="protein sequence ID" value="CEM03195.1"/>
    <property type="molecule type" value="Genomic_DNA"/>
</dbReference>
<dbReference type="VEuPathDB" id="CryptoDB:Vbra_21043"/>
<dbReference type="SUPFAM" id="SSF55797">
    <property type="entry name" value="PR-1-like"/>
    <property type="match status" value="1"/>
</dbReference>
<feature type="chain" id="PRO_5005187800" description="SCP domain-containing protein" evidence="1">
    <location>
        <begin position="21"/>
        <end position="188"/>
    </location>
</feature>
<evidence type="ECO:0000256" key="1">
    <source>
        <dbReference type="SAM" id="SignalP"/>
    </source>
</evidence>
<dbReference type="Gene3D" id="3.40.33.10">
    <property type="entry name" value="CAP"/>
    <property type="match status" value="1"/>
</dbReference>
<dbReference type="InParanoid" id="A0A0G4EXR8"/>
<sequence length="188" mass="21057">MIRAVAVIALLAVSLADVHGTSDHHEATSVRKGALLLEINAKRLKHGVSEVFWSDFLAREADEYAAFLAQEKECRAVKRGRYGELVLTTKGPTEELVIDSWYDKGFESWNFRTNQFTSLQPDFDGFPQVCHFWPPATGPSDYSLNVMPPRKEFSFAKDAINSVDAAAAYAMMKQSPLMRGRLLKAMAR</sequence>
<proteinExistence type="predicted"/>
<organism evidence="2 3">
    <name type="scientific">Vitrella brassicaformis (strain CCMP3155)</name>
    <dbReference type="NCBI Taxonomy" id="1169540"/>
    <lineage>
        <taxon>Eukaryota</taxon>
        <taxon>Sar</taxon>
        <taxon>Alveolata</taxon>
        <taxon>Colpodellida</taxon>
        <taxon>Vitrellaceae</taxon>
        <taxon>Vitrella</taxon>
    </lineage>
</organism>